<dbReference type="Gene3D" id="3.40.50.2000">
    <property type="entry name" value="Glycogen Phosphorylase B"/>
    <property type="match status" value="2"/>
</dbReference>
<reference evidence="2" key="1">
    <citation type="submission" date="2023-02" db="EMBL/GenBank/DDBJ databases">
        <title>Description of Roseinatronobacter alkalisoli sp. nov., an alkaliphilic bacerium isolated from soda soil.</title>
        <authorList>
            <person name="Wei W."/>
        </authorList>
    </citation>
    <scope>NUCLEOTIDE SEQUENCE</scope>
    <source>
        <strain evidence="2">HJB301</strain>
    </source>
</reference>
<dbReference type="InterPro" id="IPR001830">
    <property type="entry name" value="Glyco_trans_20"/>
</dbReference>
<dbReference type="NCBIfam" id="TIGR02398">
    <property type="entry name" value="gluc_glyc_Psyn"/>
    <property type="match status" value="1"/>
</dbReference>
<comment type="caution">
    <text evidence="2">The sequence shown here is derived from an EMBL/GenBank/DDBJ whole genome shotgun (WGS) entry which is preliminary data.</text>
</comment>
<proteinExistence type="inferred from homology"/>
<dbReference type="EMBL" id="JAQZSM010000017">
    <property type="protein sequence ID" value="MDD7972661.1"/>
    <property type="molecule type" value="Genomic_DNA"/>
</dbReference>
<comment type="similarity">
    <text evidence="1">Belongs to the glycosyltransferase 20 family.</text>
</comment>
<dbReference type="Proteomes" id="UP001431784">
    <property type="component" value="Unassembled WGS sequence"/>
</dbReference>
<accession>A0ABT5TE58</accession>
<dbReference type="CDD" id="cd03788">
    <property type="entry name" value="GT20_TPS"/>
    <property type="match status" value="1"/>
</dbReference>
<keyword evidence="2" id="KW-0328">Glycosyltransferase</keyword>
<dbReference type="Pfam" id="PF00982">
    <property type="entry name" value="Glyco_transf_20"/>
    <property type="match status" value="1"/>
</dbReference>
<dbReference type="PANTHER" id="PTHR10788:SF106">
    <property type="entry name" value="BCDNA.GH08860"/>
    <property type="match status" value="1"/>
</dbReference>
<dbReference type="SUPFAM" id="SSF53756">
    <property type="entry name" value="UDP-Glycosyltransferase/glycogen phosphorylase"/>
    <property type="match status" value="1"/>
</dbReference>
<keyword evidence="3" id="KW-1185">Reference proteome</keyword>
<dbReference type="EC" id="2.4.1.213" evidence="2"/>
<protein>
    <submittedName>
        <fullName evidence="2">Glucosylglycerol-phosphate synthase</fullName>
        <ecNumber evidence="2">2.4.1.213</ecNumber>
    </submittedName>
</protein>
<evidence type="ECO:0000313" key="2">
    <source>
        <dbReference type="EMBL" id="MDD7972661.1"/>
    </source>
</evidence>
<keyword evidence="2" id="KW-0808">Transferase</keyword>
<gene>
    <name evidence="2" type="primary">ggpS</name>
    <name evidence="2" type="ORF">PUT78_16305</name>
</gene>
<dbReference type="RefSeq" id="WP_274353331.1">
    <property type="nucleotide sequence ID" value="NZ_JAQZSM010000017.1"/>
</dbReference>
<dbReference type="GO" id="GO:0033828">
    <property type="term" value="F:glucosylglycerol-phosphate synthase activity"/>
    <property type="evidence" value="ECO:0007669"/>
    <property type="project" value="UniProtKB-EC"/>
</dbReference>
<sequence>MKSDLVIVYHRQPYEEVITGGKTHYRENSSPNGIVPTLKGFFGTAQRGAWVAWKECEDTSDPGFDPVIEISDSFGTYTVSRLPLTREQVKSFYHVTSKEAFWPILHGFKERYNYDPVDWPTFRSVNWAFAEAAAEQATDDAVIWVHDYNLWLVPGYLRQLKPDATICFFHHTPFPGPDMFNVLPWRAEIIDSLLACDSVGFHIPRYAQNFAAVVRSLKAARLTDEAETPPRMLATGGALNDRLIPLELDVAGARTRIHTNPVGVNFDHIQTLAAKPDVQDRVAEIRAELGDCKLVLSVSRTDYTKGNIEQLEAFERLLQRRRDLHGKVRLMLVSVGANRNMTAYAEIQEQTESLTGRINGTYGSFDWQPVSLISRAIPLAQLVAYYAAADVASITPLADGLNLVASEFCAARDGQLPGALVLSEFAGCAVLLDGAVPVNPFSAGSMDSGLEQALAMTADEATARMKALRASAKAWDIAAWTQREIAHFQSLRLARRKAASPQQATDAA</sequence>
<evidence type="ECO:0000313" key="3">
    <source>
        <dbReference type="Proteomes" id="UP001431784"/>
    </source>
</evidence>
<dbReference type="PANTHER" id="PTHR10788">
    <property type="entry name" value="TREHALOSE-6-PHOSPHATE SYNTHASE"/>
    <property type="match status" value="1"/>
</dbReference>
<organism evidence="2 3">
    <name type="scientific">Roseinatronobacter alkalisoli</name>
    <dbReference type="NCBI Taxonomy" id="3028235"/>
    <lineage>
        <taxon>Bacteria</taxon>
        <taxon>Pseudomonadati</taxon>
        <taxon>Pseudomonadota</taxon>
        <taxon>Alphaproteobacteria</taxon>
        <taxon>Rhodobacterales</taxon>
        <taxon>Paracoccaceae</taxon>
        <taxon>Roseinatronobacter</taxon>
    </lineage>
</organism>
<dbReference type="InterPro" id="IPR012764">
    <property type="entry name" value="Gluc_glyc_Psyn"/>
</dbReference>
<name>A0ABT5TE58_9RHOB</name>
<evidence type="ECO:0000256" key="1">
    <source>
        <dbReference type="ARBA" id="ARBA00008799"/>
    </source>
</evidence>